<dbReference type="EMBL" id="GBRH01270347">
    <property type="protein sequence ID" value="JAD27548.1"/>
    <property type="molecule type" value="Transcribed_RNA"/>
</dbReference>
<sequence>MGFEKHQAIFLLSICISIDDIFPGVIDLNGGDLAQSTQACKIPSVYGTSWGSCLLKKLT</sequence>
<organism evidence="1">
    <name type="scientific">Arundo donax</name>
    <name type="common">Giant reed</name>
    <name type="synonym">Donax arundinaceus</name>
    <dbReference type="NCBI Taxonomy" id="35708"/>
    <lineage>
        <taxon>Eukaryota</taxon>
        <taxon>Viridiplantae</taxon>
        <taxon>Streptophyta</taxon>
        <taxon>Embryophyta</taxon>
        <taxon>Tracheophyta</taxon>
        <taxon>Spermatophyta</taxon>
        <taxon>Magnoliopsida</taxon>
        <taxon>Liliopsida</taxon>
        <taxon>Poales</taxon>
        <taxon>Poaceae</taxon>
        <taxon>PACMAD clade</taxon>
        <taxon>Arundinoideae</taxon>
        <taxon>Arundineae</taxon>
        <taxon>Arundo</taxon>
    </lineage>
</organism>
<proteinExistence type="predicted"/>
<name>A0A0A8YNY9_ARUDO</name>
<accession>A0A0A8YNY9</accession>
<reference evidence="1" key="2">
    <citation type="journal article" date="2015" name="Data Brief">
        <title>Shoot transcriptome of the giant reed, Arundo donax.</title>
        <authorList>
            <person name="Barrero R.A."/>
            <person name="Guerrero F.D."/>
            <person name="Moolhuijzen P."/>
            <person name="Goolsby J.A."/>
            <person name="Tidwell J."/>
            <person name="Bellgard S.E."/>
            <person name="Bellgard M.I."/>
        </authorList>
    </citation>
    <scope>NUCLEOTIDE SEQUENCE</scope>
    <source>
        <tissue evidence="1">Shoot tissue taken approximately 20 cm above the soil surface</tissue>
    </source>
</reference>
<reference evidence="1" key="1">
    <citation type="submission" date="2014-09" db="EMBL/GenBank/DDBJ databases">
        <authorList>
            <person name="Magalhaes I.L.F."/>
            <person name="Oliveira U."/>
            <person name="Santos F.R."/>
            <person name="Vidigal T.H.D.A."/>
            <person name="Brescovit A.D."/>
            <person name="Santos A.J."/>
        </authorList>
    </citation>
    <scope>NUCLEOTIDE SEQUENCE</scope>
    <source>
        <tissue evidence="1">Shoot tissue taken approximately 20 cm above the soil surface</tissue>
    </source>
</reference>
<dbReference type="AlphaFoldDB" id="A0A0A8YNY9"/>
<protein>
    <submittedName>
        <fullName evidence="1">Uncharacterized protein</fullName>
    </submittedName>
</protein>
<evidence type="ECO:0000313" key="1">
    <source>
        <dbReference type="EMBL" id="JAD27548.1"/>
    </source>
</evidence>